<keyword evidence="2" id="KW-1185">Reference proteome</keyword>
<dbReference type="Pfam" id="PF12013">
    <property type="entry name" value="OrsD"/>
    <property type="match status" value="1"/>
</dbReference>
<evidence type="ECO:0000313" key="2">
    <source>
        <dbReference type="Proteomes" id="UP000774617"/>
    </source>
</evidence>
<organism evidence="1 2">
    <name type="scientific">Macrophomina phaseolina</name>
    <dbReference type="NCBI Taxonomy" id="35725"/>
    <lineage>
        <taxon>Eukaryota</taxon>
        <taxon>Fungi</taxon>
        <taxon>Dikarya</taxon>
        <taxon>Ascomycota</taxon>
        <taxon>Pezizomycotina</taxon>
        <taxon>Dothideomycetes</taxon>
        <taxon>Dothideomycetes incertae sedis</taxon>
        <taxon>Botryosphaeriales</taxon>
        <taxon>Botryosphaeriaceae</taxon>
        <taxon>Macrophomina</taxon>
    </lineage>
</organism>
<dbReference type="Proteomes" id="UP000774617">
    <property type="component" value="Unassembled WGS sequence"/>
</dbReference>
<comment type="caution">
    <text evidence="1">The sequence shown here is derived from an EMBL/GenBank/DDBJ whole genome shotgun (WGS) entry which is preliminary data.</text>
</comment>
<gene>
    <name evidence="1" type="ORF">B0J12DRAFT_208714</name>
</gene>
<protein>
    <recommendedName>
        <fullName evidence="3">C2H2-type domain-containing protein</fullName>
    </recommendedName>
</protein>
<reference evidence="1 2" key="1">
    <citation type="journal article" date="2021" name="Nat. Commun.">
        <title>Genetic determinants of endophytism in the Arabidopsis root mycobiome.</title>
        <authorList>
            <person name="Mesny F."/>
            <person name="Miyauchi S."/>
            <person name="Thiergart T."/>
            <person name="Pickel B."/>
            <person name="Atanasova L."/>
            <person name="Karlsson M."/>
            <person name="Huettel B."/>
            <person name="Barry K.W."/>
            <person name="Haridas S."/>
            <person name="Chen C."/>
            <person name="Bauer D."/>
            <person name="Andreopoulos W."/>
            <person name="Pangilinan J."/>
            <person name="LaButti K."/>
            <person name="Riley R."/>
            <person name="Lipzen A."/>
            <person name="Clum A."/>
            <person name="Drula E."/>
            <person name="Henrissat B."/>
            <person name="Kohler A."/>
            <person name="Grigoriev I.V."/>
            <person name="Martin F.M."/>
            <person name="Hacquard S."/>
        </authorList>
    </citation>
    <scope>NUCLEOTIDE SEQUENCE [LARGE SCALE GENOMIC DNA]</scope>
    <source>
        <strain evidence="1 2">MPI-SDFR-AT-0080</strain>
    </source>
</reference>
<dbReference type="EMBL" id="JAGTJR010000026">
    <property type="protein sequence ID" value="KAH7042191.1"/>
    <property type="molecule type" value="Genomic_DNA"/>
</dbReference>
<evidence type="ECO:0008006" key="3">
    <source>
        <dbReference type="Google" id="ProtNLM"/>
    </source>
</evidence>
<sequence length="325" mass="36846">MFTFPKPMNHFAHKLGRAGKMDLFEYNQPYGLLICKPCAYAIPPSHLRAHMIAKHEQHVCNTTSIIADKRGARRTGLSRTATLIAKTLQETYNLVKPRTTTIPIPPVDSTPIPGSRLHRGYQCSLCPLIHCSQQSSGDSSLRRHFNSSHRAQYRRVGRPSKVTGTLWKDEEPIFHEVDCQRFFVSGHQSSFQGTAKRITREEDLTAIREGDIIRDIVNKQLSDNSLKFEKASLTFRDQTSKTEVSPWLDITRQCLHHKVTLYTLSAHTHFPILENRAKTGTIRTPLIPLARIPRSSLVDVRAVAWYGEKEVIREVLTSTTSATPQ</sequence>
<proteinExistence type="predicted"/>
<accession>A0ABQ8G240</accession>
<evidence type="ECO:0000313" key="1">
    <source>
        <dbReference type="EMBL" id="KAH7042191.1"/>
    </source>
</evidence>
<dbReference type="InterPro" id="IPR022698">
    <property type="entry name" value="OrsD"/>
</dbReference>
<name>A0ABQ8G240_9PEZI</name>